<organism evidence="1 2">
    <name type="scientific">Methanobacterium congolense</name>
    <dbReference type="NCBI Taxonomy" id="118062"/>
    <lineage>
        <taxon>Archaea</taxon>
        <taxon>Methanobacteriati</taxon>
        <taxon>Methanobacteriota</taxon>
        <taxon>Methanomada group</taxon>
        <taxon>Methanobacteria</taxon>
        <taxon>Methanobacteriales</taxon>
        <taxon>Methanobacteriaceae</taxon>
        <taxon>Methanobacterium</taxon>
    </lineage>
</organism>
<sequence>MRDEHIKECRESLMKLIGRKIIDIKLKSRDRGCWRFYVDTDDGEFILTFCKEWDCPAVEHWEEHGHDGD</sequence>
<dbReference type="AlphaFoldDB" id="A0A1D3L493"/>
<evidence type="ECO:0000313" key="2">
    <source>
        <dbReference type="Proteomes" id="UP000094707"/>
    </source>
</evidence>
<dbReference type="OrthoDB" id="80269at2157"/>
<gene>
    <name evidence="1" type="ORF">MCBB_1778</name>
</gene>
<dbReference type="GeneID" id="30412616"/>
<protein>
    <submittedName>
        <fullName evidence="1">Uncharacterized protein</fullName>
    </submittedName>
</protein>
<accession>A0A1D3L493</accession>
<name>A0A1D3L493_9EURY</name>
<dbReference type="RefSeq" id="WP_071907402.1">
    <property type="nucleotide sequence ID" value="NZ_LT607756.1"/>
</dbReference>
<evidence type="ECO:0000313" key="1">
    <source>
        <dbReference type="EMBL" id="SCG86329.1"/>
    </source>
</evidence>
<reference evidence="1 2" key="1">
    <citation type="submission" date="2016-08" db="EMBL/GenBank/DDBJ databases">
        <authorList>
            <person name="Seilhamer J.J."/>
        </authorList>
    </citation>
    <scope>NUCLEOTIDE SEQUENCE [LARGE SCALE GENOMIC DNA]</scope>
    <source>
        <strain evidence="1">Buetzberg</strain>
    </source>
</reference>
<dbReference type="EMBL" id="LT607756">
    <property type="protein sequence ID" value="SCG86329.1"/>
    <property type="molecule type" value="Genomic_DNA"/>
</dbReference>
<proteinExistence type="predicted"/>
<keyword evidence="2" id="KW-1185">Reference proteome</keyword>
<dbReference type="KEGG" id="mcub:MCBB_1778"/>
<dbReference type="Proteomes" id="UP000094707">
    <property type="component" value="Chromosome I"/>
</dbReference>